<dbReference type="AlphaFoldDB" id="A0A3E4YL11"/>
<accession>A0A3E4YL11</accession>
<organism evidence="2 3">
    <name type="scientific">Agathobacter rectalis</name>
    <dbReference type="NCBI Taxonomy" id="39491"/>
    <lineage>
        <taxon>Bacteria</taxon>
        <taxon>Bacillati</taxon>
        <taxon>Bacillota</taxon>
        <taxon>Clostridia</taxon>
        <taxon>Lachnospirales</taxon>
        <taxon>Lachnospiraceae</taxon>
        <taxon>Agathobacter</taxon>
    </lineage>
</organism>
<dbReference type="RefSeq" id="WP_117718148.1">
    <property type="nucleotide sequence ID" value="NZ_QSTP01000001.1"/>
</dbReference>
<name>A0A3E4YL11_9FIRM</name>
<reference evidence="2 3" key="1">
    <citation type="submission" date="2018-08" db="EMBL/GenBank/DDBJ databases">
        <title>A genome reference for cultivated species of the human gut microbiota.</title>
        <authorList>
            <person name="Zou Y."/>
            <person name="Xue W."/>
            <person name="Luo G."/>
        </authorList>
    </citation>
    <scope>NUCLEOTIDE SEQUENCE [LARGE SCALE GENOMIC DNA]</scope>
    <source>
        <strain evidence="2 3">OM07-13</strain>
    </source>
</reference>
<comment type="caution">
    <text evidence="2">The sequence shown here is derived from an EMBL/GenBank/DDBJ whole genome shotgun (WGS) entry which is preliminary data.</text>
</comment>
<evidence type="ECO:0008006" key="4">
    <source>
        <dbReference type="Google" id="ProtNLM"/>
    </source>
</evidence>
<dbReference type="EMBL" id="QSTP01000001">
    <property type="protein sequence ID" value="RGM75390.1"/>
    <property type="molecule type" value="Genomic_DNA"/>
</dbReference>
<gene>
    <name evidence="2" type="ORF">DXB99_02395</name>
</gene>
<evidence type="ECO:0000256" key="1">
    <source>
        <dbReference type="SAM" id="Phobius"/>
    </source>
</evidence>
<proteinExistence type="predicted"/>
<keyword evidence="1" id="KW-1133">Transmembrane helix</keyword>
<keyword evidence="1" id="KW-0472">Membrane</keyword>
<sequence>MGLKSVKSIKNVNELKRDKKNKETFGEFNLGKTLYIVISLVLTIVLFIGMLYLRDRLSNDITYDSVVTVKKACPEGEVITSKNADTYFTIAKIPSENNIAGTYTKIKDLVNNKSKVNLEVGEIVANKDFTNVNEYTDDITNPVLTSIEASGISNAAGGSLRQGDIINISIITNENSSDTAGSTVGNITTSETAITFKDVYVANAKDSSGADIAATDTTTAATVFSLILDQDDSAQLNDALNKGSLIRIEKVLSDSKKAEK</sequence>
<dbReference type="CDD" id="cd11614">
    <property type="entry name" value="SAF_CpaB_FlgA_like"/>
    <property type="match status" value="1"/>
</dbReference>
<feature type="transmembrane region" description="Helical" evidence="1">
    <location>
        <begin position="34"/>
        <end position="53"/>
    </location>
</feature>
<evidence type="ECO:0000313" key="2">
    <source>
        <dbReference type="EMBL" id="RGM75390.1"/>
    </source>
</evidence>
<evidence type="ECO:0000313" key="3">
    <source>
        <dbReference type="Proteomes" id="UP000260758"/>
    </source>
</evidence>
<keyword evidence="1" id="KW-0812">Transmembrane</keyword>
<dbReference type="Proteomes" id="UP000260758">
    <property type="component" value="Unassembled WGS sequence"/>
</dbReference>
<protein>
    <recommendedName>
        <fullName evidence="4">Flp pilus assembly protein CpaB</fullName>
    </recommendedName>
</protein>